<dbReference type="AlphaFoldDB" id="A0A0W8FYH3"/>
<name>A0A0W8FYH3_9ZZZZ</name>
<evidence type="ECO:0000313" key="1">
    <source>
        <dbReference type="EMBL" id="KUG25817.1"/>
    </source>
</evidence>
<sequence>MKKYKIPTTFGFGPRFLHSTGQLHKGDDGSGIFIQFIKSGNINLPIPDDARSNDSSITFDVLIKAQALGDREALLQNNRKVITFDINGSVQETIKKIIKVIQ</sequence>
<protein>
    <submittedName>
        <fullName evidence="1">Glucose-6-phosphate isomerase</fullName>
        <ecNumber evidence="1">5.3.1.9</ecNumber>
    </submittedName>
</protein>
<accession>A0A0W8FYH3</accession>
<gene>
    <name evidence="1" type="ORF">ASZ90_004348</name>
</gene>
<dbReference type="GO" id="GO:0004347">
    <property type="term" value="F:glucose-6-phosphate isomerase activity"/>
    <property type="evidence" value="ECO:0007669"/>
    <property type="project" value="UniProtKB-EC"/>
</dbReference>
<keyword evidence="1" id="KW-0413">Isomerase</keyword>
<proteinExistence type="predicted"/>
<comment type="caution">
    <text evidence="1">The sequence shown here is derived from an EMBL/GenBank/DDBJ whole genome shotgun (WGS) entry which is preliminary data.</text>
</comment>
<reference evidence="1" key="1">
    <citation type="journal article" date="2015" name="Proc. Natl. Acad. Sci. U.S.A.">
        <title>Networks of energetic and metabolic interactions define dynamics in microbial communities.</title>
        <authorList>
            <person name="Embree M."/>
            <person name="Liu J.K."/>
            <person name="Al-Bassam M.M."/>
            <person name="Zengler K."/>
        </authorList>
    </citation>
    <scope>NUCLEOTIDE SEQUENCE</scope>
</reference>
<dbReference type="EC" id="5.3.1.9" evidence="1"/>
<dbReference type="EMBL" id="LNQE01000594">
    <property type="protein sequence ID" value="KUG25817.1"/>
    <property type="molecule type" value="Genomic_DNA"/>
</dbReference>
<organism evidence="1">
    <name type="scientific">hydrocarbon metagenome</name>
    <dbReference type="NCBI Taxonomy" id="938273"/>
    <lineage>
        <taxon>unclassified sequences</taxon>
        <taxon>metagenomes</taxon>
        <taxon>ecological metagenomes</taxon>
    </lineage>
</organism>